<evidence type="ECO:0000256" key="1">
    <source>
        <dbReference type="SAM" id="Coils"/>
    </source>
</evidence>
<reference evidence="3" key="1">
    <citation type="submission" date="2013-12" db="EMBL/GenBank/DDBJ databases">
        <title>The Genome Sequence of Aphanomyces invadans NJM9701.</title>
        <authorList>
            <consortium name="The Broad Institute Genomics Platform"/>
            <person name="Russ C."/>
            <person name="Tyler B."/>
            <person name="van West P."/>
            <person name="Dieguez-Uribeondo J."/>
            <person name="Young S.K."/>
            <person name="Zeng Q."/>
            <person name="Gargeya S."/>
            <person name="Fitzgerald M."/>
            <person name="Abouelleil A."/>
            <person name="Alvarado L."/>
            <person name="Chapman S.B."/>
            <person name="Gainer-Dewar J."/>
            <person name="Goldberg J."/>
            <person name="Griggs A."/>
            <person name="Gujja S."/>
            <person name="Hansen M."/>
            <person name="Howarth C."/>
            <person name="Imamovic A."/>
            <person name="Ireland A."/>
            <person name="Larimer J."/>
            <person name="McCowan C."/>
            <person name="Murphy C."/>
            <person name="Pearson M."/>
            <person name="Poon T.W."/>
            <person name="Priest M."/>
            <person name="Roberts A."/>
            <person name="Saif S."/>
            <person name="Shea T."/>
            <person name="Sykes S."/>
            <person name="Wortman J."/>
            <person name="Nusbaum C."/>
            <person name="Birren B."/>
        </authorList>
    </citation>
    <scope>NUCLEOTIDE SEQUENCE [LARGE SCALE GENOMIC DNA]</scope>
    <source>
        <strain evidence="3">NJM9701</strain>
    </source>
</reference>
<dbReference type="EMBL" id="KI913953">
    <property type="protein sequence ID" value="ETW09238.1"/>
    <property type="molecule type" value="Genomic_DNA"/>
</dbReference>
<keyword evidence="1" id="KW-0175">Coiled coil</keyword>
<dbReference type="AlphaFoldDB" id="A0A024UU94"/>
<dbReference type="GeneID" id="20078692"/>
<name>A0A024UU94_9STRA</name>
<organism evidence="3">
    <name type="scientific">Aphanomyces invadans</name>
    <dbReference type="NCBI Taxonomy" id="157072"/>
    <lineage>
        <taxon>Eukaryota</taxon>
        <taxon>Sar</taxon>
        <taxon>Stramenopiles</taxon>
        <taxon>Oomycota</taxon>
        <taxon>Saprolegniomycetes</taxon>
        <taxon>Saprolegniales</taxon>
        <taxon>Verrucalvaceae</taxon>
        <taxon>Aphanomyces</taxon>
    </lineage>
</organism>
<sequence length="462" mass="51164">MQKRSAAKAQSAPRTSTAPKPPSSRPRIRPQWNEYLTDSSTYQLNQDQRLQKRIQLLTKIPTEIPAPRHQPSVPHGKSKQHNTSVLQPSRKMPEPRAHTTANQGRPSGPAIPRVNFDDELRAFAANSTSSTTITAAEKQKQRLQNELDRMDVMLASLEQQADDISGVMEPISRDSNESMSPDNNAIDLTDTTIHLQDDSILASSAPAPAPPSSTIDSDVVGLIHDLYAQLHVERQARERQETEIRQLHETLQNLVQSNSGLRDDFNRAVKHIVKLKAVVVNLRHTVHDLEDTIANGVSSTLPVAPSTPMPPLPSPGHHVAVPSNSVQGATPSPQPSSQHYIPHPSHIEFPNRRIHSVLDTMASHTKGDIPGRPFLNDNQDTNDSPPNLVVNHADGGVWQEVLNDAKHAGHHGRFHSHSKMLKASTRVEPSLNTHRRHDEIEKPEVGDTRLRESVSIRHAIRS</sequence>
<feature type="coiled-coil region" evidence="1">
    <location>
        <begin position="126"/>
        <end position="160"/>
    </location>
</feature>
<accession>A0A024UU94</accession>
<gene>
    <name evidence="3" type="ORF">H310_01642</name>
</gene>
<feature type="region of interest" description="Disordered" evidence="2">
    <location>
        <begin position="62"/>
        <end position="113"/>
    </location>
</feature>
<dbReference type="VEuPathDB" id="FungiDB:H310_01642"/>
<dbReference type="RefSeq" id="XP_008863043.1">
    <property type="nucleotide sequence ID" value="XM_008864821.1"/>
</dbReference>
<protein>
    <submittedName>
        <fullName evidence="3">Uncharacterized protein</fullName>
    </submittedName>
</protein>
<dbReference type="OrthoDB" id="77937at2759"/>
<proteinExistence type="predicted"/>
<evidence type="ECO:0000256" key="2">
    <source>
        <dbReference type="SAM" id="MobiDB-lite"/>
    </source>
</evidence>
<feature type="compositionally biased region" description="Polar residues" evidence="2">
    <location>
        <begin position="34"/>
        <end position="47"/>
    </location>
</feature>
<evidence type="ECO:0000313" key="3">
    <source>
        <dbReference type="EMBL" id="ETW09238.1"/>
    </source>
</evidence>
<feature type="region of interest" description="Disordered" evidence="2">
    <location>
        <begin position="1"/>
        <end position="47"/>
    </location>
</feature>